<accession>A0AAV4I903</accession>
<comment type="caution">
    <text evidence="1">The sequence shown here is derived from an EMBL/GenBank/DDBJ whole genome shotgun (WGS) entry which is preliminary data.</text>
</comment>
<evidence type="ECO:0000313" key="1">
    <source>
        <dbReference type="EMBL" id="GFS05136.1"/>
    </source>
</evidence>
<evidence type="ECO:0000313" key="2">
    <source>
        <dbReference type="Proteomes" id="UP000762676"/>
    </source>
</evidence>
<keyword evidence="2" id="KW-1185">Reference proteome</keyword>
<gene>
    <name evidence="1" type="ORF">ElyMa_002929900</name>
</gene>
<dbReference type="Proteomes" id="UP000762676">
    <property type="component" value="Unassembled WGS sequence"/>
</dbReference>
<organism evidence="1 2">
    <name type="scientific">Elysia marginata</name>
    <dbReference type="NCBI Taxonomy" id="1093978"/>
    <lineage>
        <taxon>Eukaryota</taxon>
        <taxon>Metazoa</taxon>
        <taxon>Spiralia</taxon>
        <taxon>Lophotrochozoa</taxon>
        <taxon>Mollusca</taxon>
        <taxon>Gastropoda</taxon>
        <taxon>Heterobranchia</taxon>
        <taxon>Euthyneura</taxon>
        <taxon>Panpulmonata</taxon>
        <taxon>Sacoglossa</taxon>
        <taxon>Placobranchoidea</taxon>
        <taxon>Plakobranchidae</taxon>
        <taxon>Elysia</taxon>
    </lineage>
</organism>
<proteinExistence type="predicted"/>
<dbReference type="EMBL" id="BMAT01006051">
    <property type="protein sequence ID" value="GFS05136.1"/>
    <property type="molecule type" value="Genomic_DNA"/>
</dbReference>
<sequence>MFPGAVWWWLAHELGYCNTRPSHQLRISHIRCTWSDRDTDYIQAKRPFPFPVPDACALSMRSRPLLCQGAGSGWLTPSTDAWPRDDHCIKTFSTEPAWTRDGMSSMLCVRQNNDLLNVSVLAVTAQIGVYCSRLQLSAGCENPYL</sequence>
<reference evidence="1 2" key="1">
    <citation type="journal article" date="2021" name="Elife">
        <title>Chloroplast acquisition without the gene transfer in kleptoplastic sea slugs, Plakobranchus ocellatus.</title>
        <authorList>
            <person name="Maeda T."/>
            <person name="Takahashi S."/>
            <person name="Yoshida T."/>
            <person name="Shimamura S."/>
            <person name="Takaki Y."/>
            <person name="Nagai Y."/>
            <person name="Toyoda A."/>
            <person name="Suzuki Y."/>
            <person name="Arimoto A."/>
            <person name="Ishii H."/>
            <person name="Satoh N."/>
            <person name="Nishiyama T."/>
            <person name="Hasebe M."/>
            <person name="Maruyama T."/>
            <person name="Minagawa J."/>
            <person name="Obokata J."/>
            <person name="Shigenobu S."/>
        </authorList>
    </citation>
    <scope>NUCLEOTIDE SEQUENCE [LARGE SCALE GENOMIC DNA]</scope>
</reference>
<dbReference type="AlphaFoldDB" id="A0AAV4I903"/>
<name>A0AAV4I903_9GAST</name>
<protein>
    <submittedName>
        <fullName evidence="1">Uncharacterized protein</fullName>
    </submittedName>
</protein>